<organism evidence="3 4">
    <name type="scientific">Hominenteromicrobium mulieris</name>
    <dbReference type="NCBI Taxonomy" id="2885357"/>
    <lineage>
        <taxon>Bacteria</taxon>
        <taxon>Bacillati</taxon>
        <taxon>Bacillota</taxon>
        <taxon>Clostridia</taxon>
        <taxon>Eubacteriales</taxon>
        <taxon>Oscillospiraceae</taxon>
        <taxon>Hominenteromicrobium</taxon>
    </lineage>
</organism>
<evidence type="ECO:0000313" key="4">
    <source>
        <dbReference type="Proteomes" id="UP001199424"/>
    </source>
</evidence>
<dbReference type="EMBL" id="JAJEQC010000001">
    <property type="protein sequence ID" value="MCC2135742.1"/>
    <property type="molecule type" value="Genomic_DNA"/>
</dbReference>
<reference evidence="3" key="1">
    <citation type="submission" date="2021-10" db="EMBL/GenBank/DDBJ databases">
        <title>Anaerobic single-cell dispensing facilitates the cultivation of human gut bacteria.</title>
        <authorList>
            <person name="Afrizal A."/>
        </authorList>
    </citation>
    <scope>NUCLEOTIDE SEQUENCE</scope>
    <source>
        <strain evidence="3">CLA-AA-H250</strain>
    </source>
</reference>
<evidence type="ECO:0000259" key="2">
    <source>
        <dbReference type="Pfam" id="PF13439"/>
    </source>
</evidence>
<feature type="domain" description="Glycosyltransferase subfamily 4-like N-terminal" evidence="2">
    <location>
        <begin position="14"/>
        <end position="137"/>
    </location>
</feature>
<dbReference type="AlphaFoldDB" id="A0AAE3AGD3"/>
<sequence>MLRVLQVVTCMDRGGLETMLMNYYRHIDRTRVQFDFLTHRAREGAYDKEIYSLGGKIFTVPRQNPFSPAYRHALHKFFSAHPAYTVVHAHLDCLSGVVLGCAKQHGVPVRIAHAHTTNQMRDFKYPIKDLYKRIIPRTATDLLACGEDAGRWMFGSAPFLVLPIAIDTEKFRFDKNMREDMRRTLGITKEELLIGHVGQFRKEKNQTFLLDVLHSLRACGTKSKLLFVGDGEKRAAVQNRAAALGLTPYVLFLGVREDVPALLHAMDVFCMPSLYEGMPLAVLEAQAAGLPCLVSNGVPKDCLQTPRARQLPLSAPPSKWAEVILAESKVLSAAPPVLQSFDICENARMLTAYYLQKDAQRRRETAHGSADRVYADV</sequence>
<dbReference type="CDD" id="cd03812">
    <property type="entry name" value="GT4_CapH-like"/>
    <property type="match status" value="1"/>
</dbReference>
<evidence type="ECO:0000313" key="3">
    <source>
        <dbReference type="EMBL" id="MCC2135742.1"/>
    </source>
</evidence>
<comment type="caution">
    <text evidence="3">The sequence shown here is derived from an EMBL/GenBank/DDBJ whole genome shotgun (WGS) entry which is preliminary data.</text>
</comment>
<dbReference type="Pfam" id="PF00534">
    <property type="entry name" value="Glycos_transf_1"/>
    <property type="match status" value="1"/>
</dbReference>
<accession>A0AAE3AGD3</accession>
<dbReference type="InterPro" id="IPR050194">
    <property type="entry name" value="Glycosyltransferase_grp1"/>
</dbReference>
<proteinExistence type="predicted"/>
<protein>
    <submittedName>
        <fullName evidence="3">Glycosyltransferase family 1 protein</fullName>
    </submittedName>
</protein>
<dbReference type="GO" id="GO:0016757">
    <property type="term" value="F:glycosyltransferase activity"/>
    <property type="evidence" value="ECO:0007669"/>
    <property type="project" value="InterPro"/>
</dbReference>
<dbReference type="Gene3D" id="3.40.50.2000">
    <property type="entry name" value="Glycogen Phosphorylase B"/>
    <property type="match status" value="2"/>
</dbReference>
<feature type="domain" description="Glycosyl transferase family 1" evidence="1">
    <location>
        <begin position="178"/>
        <end position="298"/>
    </location>
</feature>
<gene>
    <name evidence="3" type="ORF">LKD31_01760</name>
</gene>
<evidence type="ECO:0000259" key="1">
    <source>
        <dbReference type="Pfam" id="PF00534"/>
    </source>
</evidence>
<dbReference type="PANTHER" id="PTHR45947">
    <property type="entry name" value="SULFOQUINOVOSYL TRANSFERASE SQD2"/>
    <property type="match status" value="1"/>
</dbReference>
<dbReference type="SUPFAM" id="SSF53756">
    <property type="entry name" value="UDP-Glycosyltransferase/glycogen phosphorylase"/>
    <property type="match status" value="1"/>
</dbReference>
<dbReference type="Proteomes" id="UP001199424">
    <property type="component" value="Unassembled WGS sequence"/>
</dbReference>
<dbReference type="Pfam" id="PF13439">
    <property type="entry name" value="Glyco_transf_4"/>
    <property type="match status" value="1"/>
</dbReference>
<keyword evidence="4" id="KW-1185">Reference proteome</keyword>
<dbReference type="InterPro" id="IPR028098">
    <property type="entry name" value="Glyco_trans_4-like_N"/>
</dbReference>
<dbReference type="RefSeq" id="WP_308448363.1">
    <property type="nucleotide sequence ID" value="NZ_JAJEQC010000001.1"/>
</dbReference>
<dbReference type="PANTHER" id="PTHR45947:SF14">
    <property type="entry name" value="SLL1723 PROTEIN"/>
    <property type="match status" value="1"/>
</dbReference>
<dbReference type="InterPro" id="IPR001296">
    <property type="entry name" value="Glyco_trans_1"/>
</dbReference>
<name>A0AAE3AGD3_9FIRM</name>